<accession>W4N818</accession>
<dbReference type="PANTHER" id="PTHR43022">
    <property type="entry name" value="PROTEIN SMF"/>
    <property type="match status" value="1"/>
</dbReference>
<reference evidence="4 5" key="1">
    <citation type="journal article" date="2014" name="Genome Announc.">
        <title>The Genome Sequence of Bifidobacterium moukalabense DSM 27321 Highlights the Close Phylogenetic Relatedness with the Bifidobacterium dentium Taxon.</title>
        <authorList>
            <person name="Lugli G.A."/>
            <person name="Duranti S."/>
            <person name="Milani C."/>
            <person name="Turroni F."/>
            <person name="Viappiani A."/>
            <person name="Mangifesta M."/>
            <person name="van Sinderen D."/>
            <person name="Ventura M."/>
        </authorList>
    </citation>
    <scope>NUCLEOTIDE SEQUENCE [LARGE SCALE GENOMIC DNA]</scope>
    <source>
        <strain evidence="4 5">DSM 27321</strain>
    </source>
</reference>
<evidence type="ECO:0000259" key="3">
    <source>
        <dbReference type="Pfam" id="PF02481"/>
    </source>
</evidence>
<evidence type="ECO:0000313" key="5">
    <source>
        <dbReference type="Proteomes" id="UP000019155"/>
    </source>
</evidence>
<dbReference type="Proteomes" id="UP000019155">
    <property type="component" value="Unassembled WGS sequence"/>
</dbReference>
<dbReference type="OrthoDB" id="9785707at2"/>
<comment type="caution">
    <text evidence="4">The sequence shown here is derived from an EMBL/GenBank/DDBJ whole genome shotgun (WGS) entry which is preliminary data.</text>
</comment>
<keyword evidence="5" id="KW-1185">Reference proteome</keyword>
<protein>
    <submittedName>
        <fullName evidence="4">Smf protein</fullName>
    </submittedName>
</protein>
<gene>
    <name evidence="4" type="ORF">BMOU_2050</name>
</gene>
<dbReference type="SUPFAM" id="SSF102405">
    <property type="entry name" value="MCP/YpsA-like"/>
    <property type="match status" value="1"/>
</dbReference>
<proteinExistence type="inferred from homology"/>
<dbReference type="AlphaFoldDB" id="W4N818"/>
<dbReference type="PATRIC" id="fig|1435051.3.peg.2043"/>
<evidence type="ECO:0000256" key="2">
    <source>
        <dbReference type="SAM" id="MobiDB-lite"/>
    </source>
</evidence>
<dbReference type="Pfam" id="PF02481">
    <property type="entry name" value="DNA_processg_A"/>
    <property type="match status" value="1"/>
</dbReference>
<evidence type="ECO:0000256" key="1">
    <source>
        <dbReference type="ARBA" id="ARBA00006525"/>
    </source>
</evidence>
<comment type="similarity">
    <text evidence="1">Belongs to the DprA/Smf family.</text>
</comment>
<dbReference type="Gene3D" id="3.40.50.450">
    <property type="match status" value="1"/>
</dbReference>
<feature type="region of interest" description="Disordered" evidence="2">
    <location>
        <begin position="351"/>
        <end position="381"/>
    </location>
</feature>
<dbReference type="PANTHER" id="PTHR43022:SF1">
    <property type="entry name" value="PROTEIN SMF"/>
    <property type="match status" value="1"/>
</dbReference>
<dbReference type="InterPro" id="IPR003488">
    <property type="entry name" value="DprA"/>
</dbReference>
<name>W4N818_9BIFI</name>
<dbReference type="eggNOG" id="COG0758">
    <property type="taxonomic scope" value="Bacteria"/>
</dbReference>
<dbReference type="STRING" id="1435051.BMOU_2050"/>
<organism evidence="4 5">
    <name type="scientific">Bifidobacterium moukalabense DSM 27321</name>
    <dbReference type="NCBI Taxonomy" id="1435051"/>
    <lineage>
        <taxon>Bacteria</taxon>
        <taxon>Bacillati</taxon>
        <taxon>Actinomycetota</taxon>
        <taxon>Actinomycetes</taxon>
        <taxon>Bifidobacteriales</taxon>
        <taxon>Bifidobacteriaceae</taxon>
        <taxon>Bifidobacterium</taxon>
    </lineage>
</organism>
<sequence>MNVPSRSLDEETLARAVLTYCLDSADAMMYALLKGTGSAAGALRLIADGGPGKHEGVVTAACKALDAAFINGITRWGRTINARGMSSFHGSLASWQQRLATLPSHDPQQLERWFTAEGTQWIIAPHSPYWPAQLADLSLRTDWAAPLCLWGRGDPETLVSCSKPVGIVGSRGVSDYGRRCAYELARQAARSGHVVVSGGALGTDAAAHWGALAAMDEVGAGISGRTVAVFAGGLNHIGPKSNARLFERIVEGKGALVSELCPATIPEARRFLLRNRLIAALSSTVIVAQARARSGALNTAGWAGELNRELYAVPGDVTMPHNTGCNRLIQEGKASIVCSLSDIGELCHEAHRPHTTTPSQDEDNPPSDDSGHCEEDGGTNTTGNDILHAIRACRSRFGDASADGILSILNESHPGEYSIATIMQELGAMELSGIITMGAGRISIAPGGA</sequence>
<dbReference type="RefSeq" id="WP_034877325.1">
    <property type="nucleotide sequence ID" value="NZ_AZMV01000007.1"/>
</dbReference>
<dbReference type="GeneID" id="97501556"/>
<dbReference type="GO" id="GO:0009294">
    <property type="term" value="P:DNA-mediated transformation"/>
    <property type="evidence" value="ECO:0007669"/>
    <property type="project" value="InterPro"/>
</dbReference>
<dbReference type="EMBL" id="AZMV01000007">
    <property type="protein sequence ID" value="ETY71184.1"/>
    <property type="molecule type" value="Genomic_DNA"/>
</dbReference>
<dbReference type="InterPro" id="IPR057666">
    <property type="entry name" value="DrpA_SLOG"/>
</dbReference>
<feature type="domain" description="Smf/DprA SLOG" evidence="3">
    <location>
        <begin position="122"/>
        <end position="345"/>
    </location>
</feature>
<evidence type="ECO:0000313" key="4">
    <source>
        <dbReference type="EMBL" id="ETY71184.1"/>
    </source>
</evidence>